<sequence length="163" mass="17086">MKTISNLFLGSIFALLSAALLSSCSKTTVDPEPADQVIGSYNGTTYTESINGVAQSIDLTNTSIKENITIEMSVAKKSANIVNIVLKISQRDSTGTMQSYTETYDSIELKALGNGSFDMLSVGETIGQIGNGAIKLQETYTDTDATTGVSAQVTVTIAAAKAL</sequence>
<keyword evidence="3" id="KW-1185">Reference proteome</keyword>
<evidence type="ECO:0000256" key="1">
    <source>
        <dbReference type="SAM" id="SignalP"/>
    </source>
</evidence>
<dbReference type="EMBL" id="JACIBY010000002">
    <property type="protein sequence ID" value="MBB3837041.1"/>
    <property type="molecule type" value="Genomic_DNA"/>
</dbReference>
<evidence type="ECO:0000313" key="3">
    <source>
        <dbReference type="Proteomes" id="UP000541352"/>
    </source>
</evidence>
<protein>
    <recommendedName>
        <fullName evidence="4">Lipoprotein</fullName>
    </recommendedName>
</protein>
<name>A0A7W5ZJS9_9BACT</name>
<comment type="caution">
    <text evidence="2">The sequence shown here is derived from an EMBL/GenBank/DDBJ whole genome shotgun (WGS) entry which is preliminary data.</text>
</comment>
<gene>
    <name evidence="2" type="ORF">FHS57_001035</name>
</gene>
<keyword evidence="1" id="KW-0732">Signal</keyword>
<dbReference type="PROSITE" id="PS51257">
    <property type="entry name" value="PROKAR_LIPOPROTEIN"/>
    <property type="match status" value="1"/>
</dbReference>
<dbReference type="AlphaFoldDB" id="A0A7W5ZJS9"/>
<feature type="signal peptide" evidence="1">
    <location>
        <begin position="1"/>
        <end position="18"/>
    </location>
</feature>
<evidence type="ECO:0008006" key="4">
    <source>
        <dbReference type="Google" id="ProtNLM"/>
    </source>
</evidence>
<dbReference type="RefSeq" id="WP_183971814.1">
    <property type="nucleotide sequence ID" value="NZ_JACIBY010000002.1"/>
</dbReference>
<dbReference type="Proteomes" id="UP000541352">
    <property type="component" value="Unassembled WGS sequence"/>
</dbReference>
<accession>A0A7W5ZJS9</accession>
<evidence type="ECO:0000313" key="2">
    <source>
        <dbReference type="EMBL" id="MBB3837041.1"/>
    </source>
</evidence>
<feature type="chain" id="PRO_5031361770" description="Lipoprotein" evidence="1">
    <location>
        <begin position="19"/>
        <end position="163"/>
    </location>
</feature>
<proteinExistence type="predicted"/>
<reference evidence="2 3" key="1">
    <citation type="submission" date="2020-08" db="EMBL/GenBank/DDBJ databases">
        <title>Genomic Encyclopedia of Type Strains, Phase IV (KMG-IV): sequencing the most valuable type-strain genomes for metagenomic binning, comparative biology and taxonomic classification.</title>
        <authorList>
            <person name="Goeker M."/>
        </authorList>
    </citation>
    <scope>NUCLEOTIDE SEQUENCE [LARGE SCALE GENOMIC DNA]</scope>
    <source>
        <strain evidence="2 3">DSM 17976</strain>
    </source>
</reference>
<organism evidence="2 3">
    <name type="scientific">Runella defluvii</name>
    <dbReference type="NCBI Taxonomy" id="370973"/>
    <lineage>
        <taxon>Bacteria</taxon>
        <taxon>Pseudomonadati</taxon>
        <taxon>Bacteroidota</taxon>
        <taxon>Cytophagia</taxon>
        <taxon>Cytophagales</taxon>
        <taxon>Spirosomataceae</taxon>
        <taxon>Runella</taxon>
    </lineage>
</organism>